<accession>A0A8T0VGS0</accession>
<dbReference type="Proteomes" id="UP000823388">
    <property type="component" value="Chromosome 2N"/>
</dbReference>
<organism evidence="2 3">
    <name type="scientific">Panicum virgatum</name>
    <name type="common">Blackwell switchgrass</name>
    <dbReference type="NCBI Taxonomy" id="38727"/>
    <lineage>
        <taxon>Eukaryota</taxon>
        <taxon>Viridiplantae</taxon>
        <taxon>Streptophyta</taxon>
        <taxon>Embryophyta</taxon>
        <taxon>Tracheophyta</taxon>
        <taxon>Spermatophyta</taxon>
        <taxon>Magnoliopsida</taxon>
        <taxon>Liliopsida</taxon>
        <taxon>Poales</taxon>
        <taxon>Poaceae</taxon>
        <taxon>PACMAD clade</taxon>
        <taxon>Panicoideae</taxon>
        <taxon>Panicodae</taxon>
        <taxon>Paniceae</taxon>
        <taxon>Panicinae</taxon>
        <taxon>Panicum</taxon>
        <taxon>Panicum sect. Hiantes</taxon>
    </lineage>
</organism>
<evidence type="ECO:0000313" key="2">
    <source>
        <dbReference type="EMBL" id="KAG2635961.1"/>
    </source>
</evidence>
<feature type="region of interest" description="Disordered" evidence="1">
    <location>
        <begin position="1"/>
        <end position="114"/>
    </location>
</feature>
<name>A0A8T0VGS0_PANVG</name>
<keyword evidence="3" id="KW-1185">Reference proteome</keyword>
<protein>
    <submittedName>
        <fullName evidence="2">Uncharacterized protein</fullName>
    </submittedName>
</protein>
<proteinExistence type="predicted"/>
<gene>
    <name evidence="2" type="ORF">PVAP13_2NG408900</name>
</gene>
<evidence type="ECO:0000256" key="1">
    <source>
        <dbReference type="SAM" id="MobiDB-lite"/>
    </source>
</evidence>
<sequence length="230" mass="23884">MYPRLPELASHRLPSGEAGLPLADPAGPCAAGSCATPARPCSTSSRAAITRPCATEDPFPATPDPAAAARAPTGSGVGARGSRGRGADREQQRQGSQIPAAAAPWSAATAEACDGGEDPAACDGAGLLATRGDPRHPAARTPASLASAAAPWISAARVAPCRLTAGHAGCTERLRRPLQQTTRSCSRRPTRPLRRRCRRPGGALRRRLLCHPGEALLHQLPCRHSEAMRR</sequence>
<feature type="compositionally biased region" description="Low complexity" evidence="1">
    <location>
        <begin position="55"/>
        <end position="74"/>
    </location>
</feature>
<dbReference type="EMBL" id="CM029040">
    <property type="protein sequence ID" value="KAG2635961.1"/>
    <property type="molecule type" value="Genomic_DNA"/>
</dbReference>
<evidence type="ECO:0000313" key="3">
    <source>
        <dbReference type="Proteomes" id="UP000823388"/>
    </source>
</evidence>
<reference evidence="2" key="1">
    <citation type="submission" date="2020-05" db="EMBL/GenBank/DDBJ databases">
        <title>WGS assembly of Panicum virgatum.</title>
        <authorList>
            <person name="Lovell J.T."/>
            <person name="Jenkins J."/>
            <person name="Shu S."/>
            <person name="Juenger T.E."/>
            <person name="Schmutz J."/>
        </authorList>
    </citation>
    <scope>NUCLEOTIDE SEQUENCE</scope>
    <source>
        <strain evidence="2">AP13</strain>
    </source>
</reference>
<dbReference type="AlphaFoldDB" id="A0A8T0VGS0"/>
<comment type="caution">
    <text evidence="2">The sequence shown here is derived from an EMBL/GenBank/DDBJ whole genome shotgun (WGS) entry which is preliminary data.</text>
</comment>
<feature type="compositionally biased region" description="Low complexity" evidence="1">
    <location>
        <begin position="100"/>
        <end position="112"/>
    </location>
</feature>